<gene>
    <name evidence="1" type="ORF">ACN38_g1719</name>
</gene>
<organism evidence="1 2">
    <name type="scientific">Penicillium nordicum</name>
    <dbReference type="NCBI Taxonomy" id="229535"/>
    <lineage>
        <taxon>Eukaryota</taxon>
        <taxon>Fungi</taxon>
        <taxon>Dikarya</taxon>
        <taxon>Ascomycota</taxon>
        <taxon>Pezizomycotina</taxon>
        <taxon>Eurotiomycetes</taxon>
        <taxon>Eurotiomycetidae</taxon>
        <taxon>Eurotiales</taxon>
        <taxon>Aspergillaceae</taxon>
        <taxon>Penicillium</taxon>
    </lineage>
</organism>
<protein>
    <submittedName>
        <fullName evidence="1">Uncharacterized protein</fullName>
    </submittedName>
</protein>
<dbReference type="EMBL" id="LHQQ01000017">
    <property type="protein sequence ID" value="KOS47337.1"/>
    <property type="molecule type" value="Genomic_DNA"/>
</dbReference>
<sequence length="182" mass="21633">MALKENNKAYVRIVNEENTRPTRPDYLDTSTTVVRELALLRAPNPDRVTEAVVRELVKERQHDNARLRAEYRKEVDKWEQCNTRVCNLIMSTLEPIPASYITHIENAREAFQVLKAEYGSPSWQTNYKRFEYLSNLQYKWNNPWEFVRKYKETIFDITQRGPKFDNRAILNHFIKATCCEVT</sequence>
<dbReference type="Proteomes" id="UP000037696">
    <property type="component" value="Unassembled WGS sequence"/>
</dbReference>
<accession>A0A0M8PB83</accession>
<dbReference type="AlphaFoldDB" id="A0A0M8PB83"/>
<name>A0A0M8PB83_9EURO</name>
<comment type="caution">
    <text evidence="1">The sequence shown here is derived from an EMBL/GenBank/DDBJ whole genome shotgun (WGS) entry which is preliminary data.</text>
</comment>
<evidence type="ECO:0000313" key="1">
    <source>
        <dbReference type="EMBL" id="KOS47337.1"/>
    </source>
</evidence>
<evidence type="ECO:0000313" key="2">
    <source>
        <dbReference type="Proteomes" id="UP000037696"/>
    </source>
</evidence>
<keyword evidence="2" id="KW-1185">Reference proteome</keyword>
<reference evidence="1 2" key="1">
    <citation type="submission" date="2015-08" db="EMBL/GenBank/DDBJ databases">
        <title>Genome sequencing of Penicillium nordicum.</title>
        <authorList>
            <person name="Nguyen H.D."/>
            <person name="Seifert K.A."/>
        </authorList>
    </citation>
    <scope>NUCLEOTIDE SEQUENCE [LARGE SCALE GENOMIC DNA]</scope>
    <source>
        <strain evidence="1 2">DAOMC 185683</strain>
    </source>
</reference>
<proteinExistence type="predicted"/>
<dbReference type="OrthoDB" id="4359708at2759"/>